<dbReference type="GO" id="GO:0005384">
    <property type="term" value="F:manganese ion transmembrane transporter activity"/>
    <property type="evidence" value="ECO:0007669"/>
    <property type="project" value="InterPro"/>
</dbReference>
<dbReference type="STRING" id="1271860.SAMN05216174_1203"/>
<evidence type="ECO:0000256" key="5">
    <source>
        <dbReference type="SAM" id="MobiDB-lite"/>
    </source>
</evidence>
<keyword evidence="2 6" id="KW-0812">Transmembrane</keyword>
<feature type="region of interest" description="Disordered" evidence="5">
    <location>
        <begin position="29"/>
        <end position="48"/>
    </location>
</feature>
<proteinExistence type="predicted"/>
<dbReference type="GO" id="GO:0012505">
    <property type="term" value="C:endomembrane system"/>
    <property type="evidence" value="ECO:0007669"/>
    <property type="project" value="UniProtKB-SubCell"/>
</dbReference>
<dbReference type="AlphaFoldDB" id="A0A1G6Y2Z4"/>
<evidence type="ECO:0000256" key="1">
    <source>
        <dbReference type="ARBA" id="ARBA00004127"/>
    </source>
</evidence>
<dbReference type="CDD" id="cd02432">
    <property type="entry name" value="Nodulin-21_like_1"/>
    <property type="match status" value="1"/>
</dbReference>
<feature type="transmembrane region" description="Helical" evidence="6">
    <location>
        <begin position="249"/>
        <end position="270"/>
    </location>
</feature>
<name>A0A1G6Y2Z4_9PSEU</name>
<accession>A0A1G6Y2Z4</accession>
<dbReference type="InterPro" id="IPR008217">
    <property type="entry name" value="Ccc1_fam"/>
</dbReference>
<evidence type="ECO:0000313" key="8">
    <source>
        <dbReference type="Proteomes" id="UP000199501"/>
    </source>
</evidence>
<evidence type="ECO:0000256" key="6">
    <source>
        <dbReference type="SAM" id="Phobius"/>
    </source>
</evidence>
<protein>
    <submittedName>
        <fullName evidence="7">Predicted Fe2+/Mn2+ transporter, VIT1/CCC1 family</fullName>
    </submittedName>
</protein>
<evidence type="ECO:0000313" key="7">
    <source>
        <dbReference type="EMBL" id="SDD84864.1"/>
    </source>
</evidence>
<sequence>MLPDFTGHIFGHGRRAKVVGLPEAAENARVSTESEIPGAHRNEPHHGDLSGRLNWLRAGVLGANDGIISTAGLVVGVAGATTDRTAVLAAGVAGLVAGALSMAGGEYVSVSTQRDTERAALRKEERELAEMPDAEERELAGIYEDKGLSPELAAQVARELTEKNALLAHADAELQIDPENLTSPWQAAWASFLSFAVGALIPLIAIALPPVGARVWTCIVAVVVGLVLTGAVSARLGDAPAGRAIARNVLVGTLAMVITYYVGVLFGVTVG</sequence>
<keyword evidence="4 6" id="KW-0472">Membrane</keyword>
<reference evidence="8" key="1">
    <citation type="submission" date="2016-10" db="EMBL/GenBank/DDBJ databases">
        <authorList>
            <person name="Varghese N."/>
            <person name="Submissions S."/>
        </authorList>
    </citation>
    <scope>NUCLEOTIDE SEQUENCE [LARGE SCALE GENOMIC DNA]</scope>
    <source>
        <strain evidence="8">IBRC-M 10403</strain>
    </source>
</reference>
<gene>
    <name evidence="7" type="ORF">SAMN05216174_1203</name>
</gene>
<organism evidence="7 8">
    <name type="scientific">Actinokineospora iranica</name>
    <dbReference type="NCBI Taxonomy" id="1271860"/>
    <lineage>
        <taxon>Bacteria</taxon>
        <taxon>Bacillati</taxon>
        <taxon>Actinomycetota</taxon>
        <taxon>Actinomycetes</taxon>
        <taxon>Pseudonocardiales</taxon>
        <taxon>Pseudonocardiaceae</taxon>
        <taxon>Actinokineospora</taxon>
    </lineage>
</organism>
<keyword evidence="8" id="KW-1185">Reference proteome</keyword>
<dbReference type="EMBL" id="FMZZ01000020">
    <property type="protein sequence ID" value="SDD84864.1"/>
    <property type="molecule type" value="Genomic_DNA"/>
</dbReference>
<evidence type="ECO:0000256" key="4">
    <source>
        <dbReference type="ARBA" id="ARBA00023136"/>
    </source>
</evidence>
<dbReference type="Pfam" id="PF01988">
    <property type="entry name" value="VIT1"/>
    <property type="match status" value="1"/>
</dbReference>
<dbReference type="GO" id="GO:0030026">
    <property type="term" value="P:intracellular manganese ion homeostasis"/>
    <property type="evidence" value="ECO:0007669"/>
    <property type="project" value="InterPro"/>
</dbReference>
<feature type="compositionally biased region" description="Basic and acidic residues" evidence="5">
    <location>
        <begin position="38"/>
        <end position="48"/>
    </location>
</feature>
<dbReference type="PANTHER" id="PTHR31851">
    <property type="entry name" value="FE(2+)/MN(2+) TRANSPORTER PCL1"/>
    <property type="match status" value="1"/>
</dbReference>
<comment type="subcellular location">
    <subcellularLocation>
        <location evidence="1">Endomembrane system</location>
        <topology evidence="1">Multi-pass membrane protein</topology>
    </subcellularLocation>
</comment>
<evidence type="ECO:0000256" key="2">
    <source>
        <dbReference type="ARBA" id="ARBA00022692"/>
    </source>
</evidence>
<feature type="transmembrane region" description="Helical" evidence="6">
    <location>
        <begin position="187"/>
        <end position="208"/>
    </location>
</feature>
<dbReference type="Proteomes" id="UP000199501">
    <property type="component" value="Unassembled WGS sequence"/>
</dbReference>
<keyword evidence="3 6" id="KW-1133">Transmembrane helix</keyword>
<feature type="transmembrane region" description="Helical" evidence="6">
    <location>
        <begin position="214"/>
        <end position="237"/>
    </location>
</feature>
<evidence type="ECO:0000256" key="3">
    <source>
        <dbReference type="ARBA" id="ARBA00022989"/>
    </source>
</evidence>